<sequence length="103" mass="11636">MAFRFLRELGAVWRRQHSNWRTVVTRQVFKRFFDQMTLQYSSIYIRELGASPVELGAVNSASGLGSTIVSLPLGLVQDRYSVRKIYLSGIALLTLVPLLYAVA</sequence>
<dbReference type="PROSITE" id="PS50850">
    <property type="entry name" value="MFS"/>
    <property type="match status" value="1"/>
</dbReference>
<dbReference type="Proteomes" id="UP000037210">
    <property type="component" value="Unassembled WGS sequence"/>
</dbReference>
<dbReference type="InterPro" id="IPR020846">
    <property type="entry name" value="MFS_dom"/>
</dbReference>
<keyword evidence="1" id="KW-1133">Transmembrane helix</keyword>
<evidence type="ECO:0000256" key="1">
    <source>
        <dbReference type="SAM" id="Phobius"/>
    </source>
</evidence>
<dbReference type="EMBL" id="LFWZ01000021">
    <property type="protein sequence ID" value="KON30780.1"/>
    <property type="molecule type" value="Genomic_DNA"/>
</dbReference>
<name>A0A0M0BQW5_9ARCH</name>
<evidence type="ECO:0000259" key="2">
    <source>
        <dbReference type="PROSITE" id="PS50850"/>
    </source>
</evidence>
<dbReference type="Gene3D" id="1.20.1250.20">
    <property type="entry name" value="MFS general substrate transporter like domains"/>
    <property type="match status" value="1"/>
</dbReference>
<feature type="non-terminal residue" evidence="3">
    <location>
        <position position="103"/>
    </location>
</feature>
<protein>
    <recommendedName>
        <fullName evidence="2">Major facilitator superfamily (MFS) profile domain-containing protein</fullName>
    </recommendedName>
</protein>
<dbReference type="Pfam" id="PF07690">
    <property type="entry name" value="MFS_1"/>
    <property type="match status" value="1"/>
</dbReference>
<gene>
    <name evidence="3" type="ORF">AC482_02945</name>
</gene>
<dbReference type="GO" id="GO:0022857">
    <property type="term" value="F:transmembrane transporter activity"/>
    <property type="evidence" value="ECO:0007669"/>
    <property type="project" value="InterPro"/>
</dbReference>
<organism evidence="3 4">
    <name type="scientific">miscellaneous Crenarchaeota group-15 archaeon DG-45</name>
    <dbReference type="NCBI Taxonomy" id="1685127"/>
    <lineage>
        <taxon>Archaea</taxon>
        <taxon>Candidatus Bathyarchaeota</taxon>
        <taxon>MCG-15</taxon>
    </lineage>
</organism>
<feature type="transmembrane region" description="Helical" evidence="1">
    <location>
        <begin position="85"/>
        <end position="102"/>
    </location>
</feature>
<feature type="domain" description="Major facilitator superfamily (MFS) profile" evidence="2">
    <location>
        <begin position="1"/>
        <end position="103"/>
    </location>
</feature>
<evidence type="ECO:0000313" key="3">
    <source>
        <dbReference type="EMBL" id="KON30780.1"/>
    </source>
</evidence>
<accession>A0A0M0BQW5</accession>
<reference evidence="3 4" key="1">
    <citation type="submission" date="2015-06" db="EMBL/GenBank/DDBJ databases">
        <title>New insights into the roles of widespread benthic archaea in carbon and nitrogen cycling.</title>
        <authorList>
            <person name="Lazar C.S."/>
            <person name="Baker B.J."/>
            <person name="Seitz K.W."/>
            <person name="Hyde A.S."/>
            <person name="Dick G.J."/>
            <person name="Hinrichs K.-U."/>
            <person name="Teske A.P."/>
        </authorList>
    </citation>
    <scope>NUCLEOTIDE SEQUENCE [LARGE SCALE GENOMIC DNA]</scope>
    <source>
        <strain evidence="3">DG-45</strain>
    </source>
</reference>
<comment type="caution">
    <text evidence="3">The sequence shown here is derived from an EMBL/GenBank/DDBJ whole genome shotgun (WGS) entry which is preliminary data.</text>
</comment>
<evidence type="ECO:0000313" key="4">
    <source>
        <dbReference type="Proteomes" id="UP000037210"/>
    </source>
</evidence>
<proteinExistence type="predicted"/>
<keyword evidence="1" id="KW-0812">Transmembrane</keyword>
<dbReference type="AlphaFoldDB" id="A0A0M0BQW5"/>
<keyword evidence="1" id="KW-0472">Membrane</keyword>
<dbReference type="SUPFAM" id="SSF103473">
    <property type="entry name" value="MFS general substrate transporter"/>
    <property type="match status" value="1"/>
</dbReference>
<dbReference type="InterPro" id="IPR036259">
    <property type="entry name" value="MFS_trans_sf"/>
</dbReference>
<dbReference type="InterPro" id="IPR011701">
    <property type="entry name" value="MFS"/>
</dbReference>